<keyword evidence="3" id="KW-1185">Reference proteome</keyword>
<evidence type="ECO:0000313" key="2">
    <source>
        <dbReference type="EMBL" id="KIK18137.1"/>
    </source>
</evidence>
<evidence type="ECO:0000256" key="1">
    <source>
        <dbReference type="SAM" id="MobiDB-lite"/>
    </source>
</evidence>
<organism evidence="2 3">
    <name type="scientific">Pisolithus microcarpus 441</name>
    <dbReference type="NCBI Taxonomy" id="765257"/>
    <lineage>
        <taxon>Eukaryota</taxon>
        <taxon>Fungi</taxon>
        <taxon>Dikarya</taxon>
        <taxon>Basidiomycota</taxon>
        <taxon>Agaricomycotina</taxon>
        <taxon>Agaricomycetes</taxon>
        <taxon>Agaricomycetidae</taxon>
        <taxon>Boletales</taxon>
        <taxon>Sclerodermatineae</taxon>
        <taxon>Pisolithaceae</taxon>
        <taxon>Pisolithus</taxon>
    </lineage>
</organism>
<accession>A0A0C9Z6T8</accession>
<dbReference type="HOGENOM" id="CLU_2085718_0_0_1"/>
<name>A0A0C9Z6T8_9AGAM</name>
<gene>
    <name evidence="2" type="ORF">PISMIDRAFT_197877</name>
</gene>
<proteinExistence type="predicted"/>
<dbReference type="EMBL" id="KN833812">
    <property type="protein sequence ID" value="KIK18137.1"/>
    <property type="molecule type" value="Genomic_DNA"/>
</dbReference>
<dbReference type="AlphaFoldDB" id="A0A0C9Z6T8"/>
<reference evidence="2 3" key="1">
    <citation type="submission" date="2014-04" db="EMBL/GenBank/DDBJ databases">
        <authorList>
            <consortium name="DOE Joint Genome Institute"/>
            <person name="Kuo A."/>
            <person name="Kohler A."/>
            <person name="Costa M.D."/>
            <person name="Nagy L.G."/>
            <person name="Floudas D."/>
            <person name="Copeland A."/>
            <person name="Barry K.W."/>
            <person name="Cichocki N."/>
            <person name="Veneault-Fourrey C."/>
            <person name="LaButti K."/>
            <person name="Lindquist E.A."/>
            <person name="Lipzen A."/>
            <person name="Lundell T."/>
            <person name="Morin E."/>
            <person name="Murat C."/>
            <person name="Sun H."/>
            <person name="Tunlid A."/>
            <person name="Henrissat B."/>
            <person name="Grigoriev I.V."/>
            <person name="Hibbett D.S."/>
            <person name="Martin F."/>
            <person name="Nordberg H.P."/>
            <person name="Cantor M.N."/>
            <person name="Hua S.X."/>
        </authorList>
    </citation>
    <scope>NUCLEOTIDE SEQUENCE [LARGE SCALE GENOMIC DNA]</scope>
    <source>
        <strain evidence="2 3">441</strain>
    </source>
</reference>
<protein>
    <submittedName>
        <fullName evidence="2">Uncharacterized protein</fullName>
    </submittedName>
</protein>
<feature type="region of interest" description="Disordered" evidence="1">
    <location>
        <begin position="64"/>
        <end position="117"/>
    </location>
</feature>
<sequence>MQYATQCFCPVRHTTLFVSKGLGYIHGKFTFVEFPLCFPPSSTSPCTRKVSNALNSKHLDYSHPKFSRKANAESKVAGTSEAAAETESKGRPKTSSSSKTRTKFCPPETKNGCPVSA</sequence>
<reference evidence="3" key="2">
    <citation type="submission" date="2015-01" db="EMBL/GenBank/DDBJ databases">
        <title>Evolutionary Origins and Diversification of the Mycorrhizal Mutualists.</title>
        <authorList>
            <consortium name="DOE Joint Genome Institute"/>
            <consortium name="Mycorrhizal Genomics Consortium"/>
            <person name="Kohler A."/>
            <person name="Kuo A."/>
            <person name="Nagy L.G."/>
            <person name="Floudas D."/>
            <person name="Copeland A."/>
            <person name="Barry K.W."/>
            <person name="Cichocki N."/>
            <person name="Veneault-Fourrey C."/>
            <person name="LaButti K."/>
            <person name="Lindquist E.A."/>
            <person name="Lipzen A."/>
            <person name="Lundell T."/>
            <person name="Morin E."/>
            <person name="Murat C."/>
            <person name="Riley R."/>
            <person name="Ohm R."/>
            <person name="Sun H."/>
            <person name="Tunlid A."/>
            <person name="Henrissat B."/>
            <person name="Grigoriev I.V."/>
            <person name="Hibbett D.S."/>
            <person name="Martin F."/>
        </authorList>
    </citation>
    <scope>NUCLEOTIDE SEQUENCE [LARGE SCALE GENOMIC DNA]</scope>
    <source>
        <strain evidence="3">441</strain>
    </source>
</reference>
<dbReference type="Proteomes" id="UP000054018">
    <property type="component" value="Unassembled WGS sequence"/>
</dbReference>
<evidence type="ECO:0000313" key="3">
    <source>
        <dbReference type="Proteomes" id="UP000054018"/>
    </source>
</evidence>